<feature type="compositionally biased region" description="Polar residues" evidence="1">
    <location>
        <begin position="95"/>
        <end position="109"/>
    </location>
</feature>
<proteinExistence type="predicted"/>
<dbReference type="AlphaFoldDB" id="A0A8E2AW79"/>
<keyword evidence="3" id="KW-1185">Reference proteome</keyword>
<dbReference type="Proteomes" id="UP000250043">
    <property type="component" value="Unassembled WGS sequence"/>
</dbReference>
<evidence type="ECO:0000256" key="1">
    <source>
        <dbReference type="SAM" id="MobiDB-lite"/>
    </source>
</evidence>
<feature type="compositionally biased region" description="Pro residues" evidence="1">
    <location>
        <begin position="380"/>
        <end position="401"/>
    </location>
</feature>
<feature type="compositionally biased region" description="Basic and acidic residues" evidence="1">
    <location>
        <begin position="544"/>
        <end position="553"/>
    </location>
</feature>
<feature type="region of interest" description="Disordered" evidence="1">
    <location>
        <begin position="1"/>
        <end position="191"/>
    </location>
</feature>
<feature type="region of interest" description="Disordered" evidence="1">
    <location>
        <begin position="238"/>
        <end position="603"/>
    </location>
</feature>
<reference evidence="2 3" key="1">
    <citation type="submission" date="2016-07" db="EMBL/GenBank/DDBJ databases">
        <title>Draft genome of the white-rot fungus Obba rivulosa 3A-2.</title>
        <authorList>
            <consortium name="DOE Joint Genome Institute"/>
            <person name="Miettinen O."/>
            <person name="Riley R."/>
            <person name="Acob R."/>
            <person name="Barry K."/>
            <person name="Cullen D."/>
            <person name="De Vries R."/>
            <person name="Hainaut M."/>
            <person name="Hatakka A."/>
            <person name="Henrissat B."/>
            <person name="Hilden K."/>
            <person name="Kuo R."/>
            <person name="Labutti K."/>
            <person name="Lipzen A."/>
            <person name="Makela M.R."/>
            <person name="Sandor L."/>
            <person name="Spatafora J.W."/>
            <person name="Grigoriev I.V."/>
            <person name="Hibbett D.S."/>
        </authorList>
    </citation>
    <scope>NUCLEOTIDE SEQUENCE [LARGE SCALE GENOMIC DNA]</scope>
    <source>
        <strain evidence="2 3">3A-2</strain>
    </source>
</reference>
<protein>
    <recommendedName>
        <fullName evidence="4">F-box domain-containing protein</fullName>
    </recommendedName>
</protein>
<evidence type="ECO:0000313" key="3">
    <source>
        <dbReference type="Proteomes" id="UP000250043"/>
    </source>
</evidence>
<evidence type="ECO:0008006" key="4">
    <source>
        <dbReference type="Google" id="ProtNLM"/>
    </source>
</evidence>
<gene>
    <name evidence="2" type="ORF">OBBRIDRAFT_663246</name>
</gene>
<accession>A0A8E2AW79</accession>
<organism evidence="2 3">
    <name type="scientific">Obba rivulosa</name>
    <dbReference type="NCBI Taxonomy" id="1052685"/>
    <lineage>
        <taxon>Eukaryota</taxon>
        <taxon>Fungi</taxon>
        <taxon>Dikarya</taxon>
        <taxon>Basidiomycota</taxon>
        <taxon>Agaricomycotina</taxon>
        <taxon>Agaricomycetes</taxon>
        <taxon>Polyporales</taxon>
        <taxon>Gelatoporiaceae</taxon>
        <taxon>Obba</taxon>
    </lineage>
</organism>
<feature type="compositionally biased region" description="Pro residues" evidence="1">
    <location>
        <begin position="83"/>
        <end position="92"/>
    </location>
</feature>
<name>A0A8E2AW79_9APHY</name>
<feature type="compositionally biased region" description="Basic and acidic residues" evidence="1">
    <location>
        <begin position="319"/>
        <end position="339"/>
    </location>
</feature>
<sequence length="704" mass="75545">MILASSPRSSPRKSVKSVENLPAHEARPEPPTAPSRSPRWSAPDLPSSSASSTDPGSPTAMLHSSRRPPKTDAERHSWYKPAPASPKVPPRPVLEQTQAANAASAPSSKHQTETARRHHMSDGSRYPQTQQPSRIPQYAQHPEHQHSSQPHLQQGSQHIQFQQIPQRQDHQPYQQHQKAKSSLGGHQAGPVQGRPLIFAAMTAADFDAPGIVSGDGQVGVDVPDLAAAGLGALISVGPGDEEPRQAQSGFNSAFVDGYPTPKSPSPPLPPEKHAEAPAYPVTTRQLQMHAQTQPWPVEAAGGEQTRAQVLQQPPGDVQTPRERKLSRTRGHVDRQRDAEAAQADGKPATVHMEAPPPGTSTRRSRPLPPSPADASASSSPSPPPHSPPQPMRAAAPPPAPLGSPFQPQSAPPRPPAHARPHRHSRDGVKVLTGRQLEKLANRAVATTPGAPRTGAEDPPHAPCGPLPSPPSAPRSPPAASPAATPPVVTPPAEERPPTRARTNSRHRRASLPAVPPPTPPTPVSADEAPPRARVVSQTASGNQAEREDRDDVPRAIQAAPPVQPPTPISPEEYARARAQRRGARPEKARPLPVEPEPQSAAGEEVVEREPTYYPLAKHLVHPGLLAGVLPYLSFHDWCAVAAVSKKVRKKLAGDRELCEMVLERYLRTVGYARWAWAEPDPLTLSLEARTVRMSCWRCAEPNAI</sequence>
<feature type="compositionally biased region" description="Polar residues" evidence="1">
    <location>
        <begin position="282"/>
        <end position="294"/>
    </location>
</feature>
<evidence type="ECO:0000313" key="2">
    <source>
        <dbReference type="EMBL" id="OCH89450.1"/>
    </source>
</evidence>
<dbReference type="OrthoDB" id="2804716at2759"/>
<dbReference type="EMBL" id="KV722426">
    <property type="protein sequence ID" value="OCH89450.1"/>
    <property type="molecule type" value="Genomic_DNA"/>
</dbReference>
<feature type="compositionally biased region" description="Low complexity" evidence="1">
    <location>
        <begin position="147"/>
        <end position="176"/>
    </location>
</feature>
<feature type="compositionally biased region" description="Low complexity" evidence="1">
    <location>
        <begin position="41"/>
        <end position="60"/>
    </location>
</feature>
<feature type="compositionally biased region" description="Pro residues" evidence="1">
    <location>
        <begin position="460"/>
        <end position="489"/>
    </location>
</feature>
<feature type="compositionally biased region" description="Pro residues" evidence="1">
    <location>
        <begin position="513"/>
        <end position="522"/>
    </location>
</feature>